<dbReference type="GeneID" id="36517530"/>
<sequence>MADLATYDFFHDIDRLQLSPLTDVSQVPQWVAEHKRRLSTLLDRKGYGLRYGEGEVQQLLADSVMNRVTVPALRKELNWMCVHHGYTLQTIFYYLDMVAVFNSVTAML</sequence>
<name>A0A2T0FME7_9ASCO</name>
<proteinExistence type="predicted"/>
<evidence type="ECO:0000313" key="1">
    <source>
        <dbReference type="EMBL" id="PRT56162.1"/>
    </source>
</evidence>
<keyword evidence="2" id="KW-1185">Reference proteome</keyword>
<dbReference type="Proteomes" id="UP000238350">
    <property type="component" value="Unassembled WGS sequence"/>
</dbReference>
<evidence type="ECO:0000313" key="2">
    <source>
        <dbReference type="Proteomes" id="UP000238350"/>
    </source>
</evidence>
<accession>A0A2T0FME7</accession>
<dbReference type="EMBL" id="NDIQ01000022">
    <property type="protein sequence ID" value="PRT56162.1"/>
    <property type="molecule type" value="Genomic_DNA"/>
</dbReference>
<dbReference type="AlphaFoldDB" id="A0A2T0FME7"/>
<protein>
    <submittedName>
        <fullName evidence="1">Uncharacterized protein</fullName>
    </submittedName>
</protein>
<comment type="caution">
    <text evidence="1">The sequence shown here is derived from an EMBL/GenBank/DDBJ whole genome shotgun (WGS) entry which is preliminary data.</text>
</comment>
<gene>
    <name evidence="1" type="ORF">B9G98_03782</name>
</gene>
<reference evidence="1 2" key="1">
    <citation type="submission" date="2017-04" db="EMBL/GenBank/DDBJ databases">
        <title>Genome sequencing of [Candida] sorbophila.</title>
        <authorList>
            <person name="Ahn J.O."/>
        </authorList>
    </citation>
    <scope>NUCLEOTIDE SEQUENCE [LARGE SCALE GENOMIC DNA]</scope>
    <source>
        <strain evidence="1 2">DS02</strain>
    </source>
</reference>
<organism evidence="1 2">
    <name type="scientific">Wickerhamiella sorbophila</name>
    <dbReference type="NCBI Taxonomy" id="45607"/>
    <lineage>
        <taxon>Eukaryota</taxon>
        <taxon>Fungi</taxon>
        <taxon>Dikarya</taxon>
        <taxon>Ascomycota</taxon>
        <taxon>Saccharomycotina</taxon>
        <taxon>Dipodascomycetes</taxon>
        <taxon>Dipodascales</taxon>
        <taxon>Trichomonascaceae</taxon>
        <taxon>Wickerhamiella</taxon>
    </lineage>
</organism>
<dbReference type="RefSeq" id="XP_024666107.1">
    <property type="nucleotide sequence ID" value="XM_024810339.1"/>
</dbReference>